<dbReference type="Gene3D" id="3.40.630.30">
    <property type="match status" value="1"/>
</dbReference>
<dbReference type="EMBL" id="JAQQWL010000015">
    <property type="protein sequence ID" value="KAK8041290.1"/>
    <property type="molecule type" value="Genomic_DNA"/>
</dbReference>
<dbReference type="PROSITE" id="PS51186">
    <property type="entry name" value="GNAT"/>
    <property type="match status" value="1"/>
</dbReference>
<proteinExistence type="predicted"/>
<dbReference type="Pfam" id="PF00583">
    <property type="entry name" value="Acetyltransf_1"/>
    <property type="match status" value="1"/>
</dbReference>
<reference evidence="2 3" key="1">
    <citation type="submission" date="2023-01" db="EMBL/GenBank/DDBJ databases">
        <title>Analysis of 21 Apiospora genomes using comparative genomics revels a genus with tremendous synthesis potential of carbohydrate active enzymes and secondary metabolites.</title>
        <authorList>
            <person name="Sorensen T."/>
        </authorList>
    </citation>
    <scope>NUCLEOTIDE SEQUENCE [LARGE SCALE GENOMIC DNA]</scope>
    <source>
        <strain evidence="2 3">CBS 135458</strain>
    </source>
</reference>
<evidence type="ECO:0000313" key="3">
    <source>
        <dbReference type="Proteomes" id="UP001480595"/>
    </source>
</evidence>
<dbReference type="CDD" id="cd04301">
    <property type="entry name" value="NAT_SF"/>
    <property type="match status" value="1"/>
</dbReference>
<organism evidence="2 3">
    <name type="scientific">Apiospora phragmitis</name>
    <dbReference type="NCBI Taxonomy" id="2905665"/>
    <lineage>
        <taxon>Eukaryota</taxon>
        <taxon>Fungi</taxon>
        <taxon>Dikarya</taxon>
        <taxon>Ascomycota</taxon>
        <taxon>Pezizomycotina</taxon>
        <taxon>Sordariomycetes</taxon>
        <taxon>Xylariomycetidae</taxon>
        <taxon>Amphisphaeriales</taxon>
        <taxon>Apiosporaceae</taxon>
        <taxon>Apiospora</taxon>
    </lineage>
</organism>
<evidence type="ECO:0000313" key="2">
    <source>
        <dbReference type="EMBL" id="KAK8041290.1"/>
    </source>
</evidence>
<dbReference type="Proteomes" id="UP001480595">
    <property type="component" value="Unassembled WGS sequence"/>
</dbReference>
<dbReference type="InterPro" id="IPR016181">
    <property type="entry name" value="Acyl_CoA_acyltransferase"/>
</dbReference>
<dbReference type="PANTHER" id="PTHR42791:SF5">
    <property type="entry name" value="HYPOTHETICAL ACETYLTRANSFERASE (EUROFUNG)"/>
    <property type="match status" value="1"/>
</dbReference>
<dbReference type="PANTHER" id="PTHR42791">
    <property type="entry name" value="GNAT FAMILY ACETYLTRANSFERASE"/>
    <property type="match status" value="1"/>
</dbReference>
<dbReference type="RefSeq" id="XP_066708835.1">
    <property type="nucleotide sequence ID" value="XM_066865706.1"/>
</dbReference>
<feature type="domain" description="N-acetyltransferase" evidence="1">
    <location>
        <begin position="37"/>
        <end position="212"/>
    </location>
</feature>
<gene>
    <name evidence="2" type="ORF">PG994_014297</name>
</gene>
<dbReference type="InterPro" id="IPR000182">
    <property type="entry name" value="GNAT_dom"/>
</dbReference>
<dbReference type="GeneID" id="92098769"/>
<name>A0ABR1T3X2_9PEZI</name>
<dbReference type="SUPFAM" id="SSF55729">
    <property type="entry name" value="Acyl-CoA N-acyltransferases (Nat)"/>
    <property type="match status" value="1"/>
</dbReference>
<comment type="caution">
    <text evidence="2">The sequence shown here is derived from an EMBL/GenBank/DDBJ whole genome shotgun (WGS) entry which is preliminary data.</text>
</comment>
<protein>
    <submittedName>
        <fullName evidence="2">GNAT family acetyltransferase</fullName>
    </submittedName>
</protein>
<keyword evidence="3" id="KW-1185">Reference proteome</keyword>
<accession>A0ABR1T3X2</accession>
<dbReference type="InterPro" id="IPR052523">
    <property type="entry name" value="Trichothecene_AcTrans"/>
</dbReference>
<evidence type="ECO:0000259" key="1">
    <source>
        <dbReference type="PROSITE" id="PS51186"/>
    </source>
</evidence>
<sequence>MTLQLQEIDPAVDFPALLRCLLAAYASPPQPLTEVFLPMRRLTPEAAASSLAEGAARLALWHASDPTSHWQKVVDIETGRVSGGACWHIYDGDTFAGADALEAVWYPDDGSRRFAEQALESMARPRSQVARRPHLYLNNVFTHPDYRRRGVWQQIMDWGTRKADKLGLEIFLDATPPGRPLYLANGLVELAETVTAPATDSPDEAWMEMAEKVPPFTSFLMWRPVGGKYEEGRTIKPSLA</sequence>